<evidence type="ECO:0000259" key="2">
    <source>
        <dbReference type="Pfam" id="PF08327"/>
    </source>
</evidence>
<protein>
    <submittedName>
        <fullName evidence="3">Activator of Hsp90 ATPase homolog 1-like protein</fullName>
    </submittedName>
</protein>
<evidence type="ECO:0000313" key="4">
    <source>
        <dbReference type="Proteomes" id="UP000198629"/>
    </source>
</evidence>
<evidence type="ECO:0000256" key="1">
    <source>
        <dbReference type="ARBA" id="ARBA00006817"/>
    </source>
</evidence>
<comment type="similarity">
    <text evidence="1">Belongs to the AHA1 family.</text>
</comment>
<gene>
    <name evidence="3" type="ORF">SAMN05192566_1098</name>
</gene>
<dbReference type="InterPro" id="IPR023393">
    <property type="entry name" value="START-like_dom_sf"/>
</dbReference>
<organism evidence="3 4">
    <name type="scientific">Methylophilus rhizosphaerae</name>
    <dbReference type="NCBI Taxonomy" id="492660"/>
    <lineage>
        <taxon>Bacteria</taxon>
        <taxon>Pseudomonadati</taxon>
        <taxon>Pseudomonadota</taxon>
        <taxon>Betaproteobacteria</taxon>
        <taxon>Nitrosomonadales</taxon>
        <taxon>Methylophilaceae</taxon>
        <taxon>Methylophilus</taxon>
    </lineage>
</organism>
<name>A0A1G9BCV3_9PROT</name>
<dbReference type="AlphaFoldDB" id="A0A1G9BCV3"/>
<dbReference type="Pfam" id="PF08327">
    <property type="entry name" value="AHSA1"/>
    <property type="match status" value="1"/>
</dbReference>
<dbReference type="InterPro" id="IPR013538">
    <property type="entry name" value="ASHA1/2-like_C"/>
</dbReference>
<dbReference type="EMBL" id="FNFX01000002">
    <property type="protein sequence ID" value="SDK36930.1"/>
    <property type="molecule type" value="Genomic_DNA"/>
</dbReference>
<feature type="domain" description="Activator of Hsp90 ATPase homologue 1/2-like C-terminal" evidence="2">
    <location>
        <begin position="15"/>
        <end position="140"/>
    </location>
</feature>
<dbReference type="OrthoDB" id="9805228at2"/>
<sequence length="147" mass="16490">MTEDRTLSTSRTLPYTPKEIYGAFASACLLAAWWGPEGFTNTFEIFEFKTEGRWKFVMHGPDGKDYLNESIFKELVNEAKVVIHHACPPHFTLTVELMPVSNGTHLTWNQVFDDAQTAQAVKQRAGPANEQNIDRLTQVLSKAASAD</sequence>
<evidence type="ECO:0000313" key="3">
    <source>
        <dbReference type="EMBL" id="SDK36930.1"/>
    </source>
</evidence>
<accession>A0A1G9BCV3</accession>
<proteinExistence type="inferred from homology"/>
<dbReference type="Proteomes" id="UP000198629">
    <property type="component" value="Unassembled WGS sequence"/>
</dbReference>
<dbReference type="RefSeq" id="WP_091471133.1">
    <property type="nucleotide sequence ID" value="NZ_FNFX01000002.1"/>
</dbReference>
<reference evidence="4" key="1">
    <citation type="submission" date="2016-10" db="EMBL/GenBank/DDBJ databases">
        <authorList>
            <person name="Varghese N."/>
            <person name="Submissions S."/>
        </authorList>
    </citation>
    <scope>NUCLEOTIDE SEQUENCE [LARGE SCALE GENOMIC DNA]</scope>
    <source>
        <strain evidence="4">CBMB127</strain>
    </source>
</reference>
<dbReference type="SUPFAM" id="SSF55961">
    <property type="entry name" value="Bet v1-like"/>
    <property type="match status" value="1"/>
</dbReference>
<dbReference type="STRING" id="492660.SAMN05192566_1098"/>
<dbReference type="Gene3D" id="3.30.530.20">
    <property type="match status" value="1"/>
</dbReference>
<keyword evidence="4" id="KW-1185">Reference proteome</keyword>